<name>A0A133VML5_9EURY</name>
<reference evidence="1 2" key="1">
    <citation type="journal article" date="2016" name="Sci. Rep.">
        <title>Metabolic traits of an uncultured archaeal lineage -MSBL1- from brine pools of the Red Sea.</title>
        <authorList>
            <person name="Mwirichia R."/>
            <person name="Alam I."/>
            <person name="Rashid M."/>
            <person name="Vinu M."/>
            <person name="Ba-Alawi W."/>
            <person name="Anthony Kamau A."/>
            <person name="Kamanda Ngugi D."/>
            <person name="Goker M."/>
            <person name="Klenk H.P."/>
            <person name="Bajic V."/>
            <person name="Stingl U."/>
        </authorList>
    </citation>
    <scope>NUCLEOTIDE SEQUENCE [LARGE SCALE GENOMIC DNA]</scope>
    <source>
        <strain evidence="1">SCGC-AAA382A20</strain>
    </source>
</reference>
<sequence length="78" mass="8927">MSLDKKLNRPSMSIMTIEKMEGPETVKGSIKCWKDSEIKSQFREFLRNISFHKGTYFLSQDGENVIMSGGEGFEGLYL</sequence>
<keyword evidence="2" id="KW-1185">Reference proteome</keyword>
<proteinExistence type="predicted"/>
<protein>
    <submittedName>
        <fullName evidence="1">Uncharacterized protein</fullName>
    </submittedName>
</protein>
<gene>
    <name evidence="1" type="ORF">AKJ51_00265</name>
</gene>
<comment type="caution">
    <text evidence="1">The sequence shown here is derived from an EMBL/GenBank/DDBJ whole genome shotgun (WGS) entry which is preliminary data.</text>
</comment>
<dbReference type="AlphaFoldDB" id="A0A133VML5"/>
<dbReference type="EMBL" id="LHYE01000002">
    <property type="protein sequence ID" value="KXB07694.1"/>
    <property type="molecule type" value="Genomic_DNA"/>
</dbReference>
<accession>A0A133VML5</accession>
<evidence type="ECO:0000313" key="2">
    <source>
        <dbReference type="Proteomes" id="UP000070263"/>
    </source>
</evidence>
<evidence type="ECO:0000313" key="1">
    <source>
        <dbReference type="EMBL" id="KXB07694.1"/>
    </source>
</evidence>
<organism evidence="1 2">
    <name type="scientific">candidate division MSBL1 archaeon SCGC-AAA382A20</name>
    <dbReference type="NCBI Taxonomy" id="1698280"/>
    <lineage>
        <taxon>Archaea</taxon>
        <taxon>Methanobacteriati</taxon>
        <taxon>Methanobacteriota</taxon>
        <taxon>candidate division MSBL1</taxon>
    </lineage>
</organism>
<dbReference type="Proteomes" id="UP000070263">
    <property type="component" value="Unassembled WGS sequence"/>
</dbReference>